<name>A0A382N2W8_9ZZZZ</name>
<dbReference type="EMBL" id="UINC01097649">
    <property type="protein sequence ID" value="SVC55534.1"/>
    <property type="molecule type" value="Genomic_DNA"/>
</dbReference>
<dbReference type="PANTHER" id="PTHR43767:SF12">
    <property type="entry name" value="AMP-DEPENDENT SYNTHETASE AND LIGASE"/>
    <property type="match status" value="1"/>
</dbReference>
<dbReference type="Pfam" id="PF00501">
    <property type="entry name" value="AMP-binding"/>
    <property type="match status" value="1"/>
</dbReference>
<feature type="domain" description="AMP-dependent synthetase/ligase" evidence="1">
    <location>
        <begin position="39"/>
        <end position="244"/>
    </location>
</feature>
<evidence type="ECO:0000313" key="2">
    <source>
        <dbReference type="EMBL" id="SVC55534.1"/>
    </source>
</evidence>
<feature type="non-terminal residue" evidence="2">
    <location>
        <position position="247"/>
    </location>
</feature>
<reference evidence="2" key="1">
    <citation type="submission" date="2018-05" db="EMBL/GenBank/DDBJ databases">
        <authorList>
            <person name="Lanie J.A."/>
            <person name="Ng W.-L."/>
            <person name="Kazmierczak K.M."/>
            <person name="Andrzejewski T.M."/>
            <person name="Davidsen T.M."/>
            <person name="Wayne K.J."/>
            <person name="Tettelin H."/>
            <person name="Glass J.I."/>
            <person name="Rusch D."/>
            <person name="Podicherti R."/>
            <person name="Tsui H.-C.T."/>
            <person name="Winkler M.E."/>
        </authorList>
    </citation>
    <scope>NUCLEOTIDE SEQUENCE</scope>
</reference>
<protein>
    <recommendedName>
        <fullName evidence="1">AMP-dependent synthetase/ligase domain-containing protein</fullName>
    </recommendedName>
</protein>
<dbReference type="InterPro" id="IPR050237">
    <property type="entry name" value="ATP-dep_AMP-bd_enzyme"/>
</dbReference>
<gene>
    <name evidence="2" type="ORF">METZ01_LOCUS308388</name>
</gene>
<dbReference type="AlphaFoldDB" id="A0A382N2W8"/>
<proteinExistence type="predicted"/>
<accession>A0A382N2W8</accession>
<evidence type="ECO:0000259" key="1">
    <source>
        <dbReference type="Pfam" id="PF00501"/>
    </source>
</evidence>
<dbReference type="InterPro" id="IPR042099">
    <property type="entry name" value="ANL_N_sf"/>
</dbReference>
<dbReference type="InterPro" id="IPR000873">
    <property type="entry name" value="AMP-dep_synth/lig_dom"/>
</dbReference>
<dbReference type="InterPro" id="IPR020845">
    <property type="entry name" value="AMP-binding_CS"/>
</dbReference>
<dbReference type="Gene3D" id="3.40.50.12780">
    <property type="entry name" value="N-terminal domain of ligase-like"/>
    <property type="match status" value="1"/>
</dbReference>
<dbReference type="PROSITE" id="PS00455">
    <property type="entry name" value="AMP_BINDING"/>
    <property type="match status" value="1"/>
</dbReference>
<dbReference type="PANTHER" id="PTHR43767">
    <property type="entry name" value="LONG-CHAIN-FATTY-ACID--COA LIGASE"/>
    <property type="match status" value="1"/>
</dbReference>
<sequence>MTNDIKKQYQIRETSFGGQSYRVFKDNYNHLAEVYRCFAEYADRELVIYQDQRLSYADMGLRAARLAAALENLHNVRAGSRIGIGLANSPHWLTAFIAVSALGAIPVLINSRTTSADLAYCLESTGCQLWFGEAAVAGISAHCLTRADIDLITASQDQPKLPLVTRLPEDEAILIFTSGTTGRPKAAILTHLGVLTALKTIAYSSALITQDMARQYDMDYETLAKLRPPTVTLLIFPLFHISGCHAV</sequence>
<dbReference type="SUPFAM" id="SSF56801">
    <property type="entry name" value="Acetyl-CoA synthetase-like"/>
    <property type="match status" value="1"/>
</dbReference>
<organism evidence="2">
    <name type="scientific">marine metagenome</name>
    <dbReference type="NCBI Taxonomy" id="408172"/>
    <lineage>
        <taxon>unclassified sequences</taxon>
        <taxon>metagenomes</taxon>
        <taxon>ecological metagenomes</taxon>
    </lineage>
</organism>